<dbReference type="PANTHER" id="PTHR47765:SF2">
    <property type="entry name" value="EXONUCLEASE MUT-7 HOMOLOG"/>
    <property type="match status" value="1"/>
</dbReference>
<dbReference type="AlphaFoldDB" id="A0AA39T3B3"/>
<gene>
    <name evidence="2" type="ORF">IW261DRAFT_1577162</name>
</gene>
<protein>
    <submittedName>
        <fullName evidence="2">Ribonuclease H-like domain-containing protein</fullName>
    </submittedName>
</protein>
<evidence type="ECO:0000259" key="1">
    <source>
        <dbReference type="Pfam" id="PF01612"/>
    </source>
</evidence>
<accession>A0AA39T3B3</accession>
<dbReference type="InterPro" id="IPR052408">
    <property type="entry name" value="Exonuclease_MUT-7-like"/>
</dbReference>
<dbReference type="GO" id="GO:0008408">
    <property type="term" value="F:3'-5' exonuclease activity"/>
    <property type="evidence" value="ECO:0007669"/>
    <property type="project" value="InterPro"/>
</dbReference>
<dbReference type="InterPro" id="IPR036397">
    <property type="entry name" value="RNaseH_sf"/>
</dbReference>
<dbReference type="EMBL" id="JAUEPR010000155">
    <property type="protein sequence ID" value="KAK0461441.1"/>
    <property type="molecule type" value="Genomic_DNA"/>
</dbReference>
<dbReference type="PANTHER" id="PTHR47765">
    <property type="entry name" value="3'-5' EXONUCLEASE DOMAIN-CONTAINING PROTEIN"/>
    <property type="match status" value="1"/>
</dbReference>
<dbReference type="CDD" id="cd06141">
    <property type="entry name" value="WRN_exo"/>
    <property type="match status" value="1"/>
</dbReference>
<dbReference type="Gene3D" id="3.30.420.10">
    <property type="entry name" value="Ribonuclease H-like superfamily/Ribonuclease H"/>
    <property type="match status" value="1"/>
</dbReference>
<dbReference type="InterPro" id="IPR012337">
    <property type="entry name" value="RNaseH-like_sf"/>
</dbReference>
<reference evidence="2" key="1">
    <citation type="submission" date="2023-06" db="EMBL/GenBank/DDBJ databases">
        <authorList>
            <consortium name="Lawrence Berkeley National Laboratory"/>
            <person name="Ahrendt S."/>
            <person name="Sahu N."/>
            <person name="Indic B."/>
            <person name="Wong-Bajracharya J."/>
            <person name="Merenyi Z."/>
            <person name="Ke H.-M."/>
            <person name="Monk M."/>
            <person name="Kocsube S."/>
            <person name="Drula E."/>
            <person name="Lipzen A."/>
            <person name="Balint B."/>
            <person name="Henrissat B."/>
            <person name="Andreopoulos B."/>
            <person name="Martin F.M."/>
            <person name="Harder C.B."/>
            <person name="Rigling D."/>
            <person name="Ford K.L."/>
            <person name="Foster G.D."/>
            <person name="Pangilinan J."/>
            <person name="Papanicolaou A."/>
            <person name="Barry K."/>
            <person name="LaButti K."/>
            <person name="Viragh M."/>
            <person name="Koriabine M."/>
            <person name="Yan M."/>
            <person name="Riley R."/>
            <person name="Champramary S."/>
            <person name="Plett K.L."/>
            <person name="Tsai I.J."/>
            <person name="Slot J."/>
            <person name="Sipos G."/>
            <person name="Plett J."/>
            <person name="Nagy L.G."/>
            <person name="Grigoriev I.V."/>
        </authorList>
    </citation>
    <scope>NUCLEOTIDE SEQUENCE</scope>
    <source>
        <strain evidence="2">ICMP 16352</strain>
    </source>
</reference>
<organism evidence="2 3">
    <name type="scientific">Armillaria novae-zelandiae</name>
    <dbReference type="NCBI Taxonomy" id="153914"/>
    <lineage>
        <taxon>Eukaryota</taxon>
        <taxon>Fungi</taxon>
        <taxon>Dikarya</taxon>
        <taxon>Basidiomycota</taxon>
        <taxon>Agaricomycotina</taxon>
        <taxon>Agaricomycetes</taxon>
        <taxon>Agaricomycetidae</taxon>
        <taxon>Agaricales</taxon>
        <taxon>Marasmiineae</taxon>
        <taxon>Physalacriaceae</taxon>
        <taxon>Armillaria</taxon>
    </lineage>
</organism>
<dbReference type="Proteomes" id="UP001175227">
    <property type="component" value="Unassembled WGS sequence"/>
</dbReference>
<dbReference type="InterPro" id="IPR002562">
    <property type="entry name" value="3'-5'_exonuclease_dom"/>
</dbReference>
<comment type="caution">
    <text evidence="2">The sequence shown here is derived from an EMBL/GenBank/DDBJ whole genome shotgun (WGS) entry which is preliminary data.</text>
</comment>
<dbReference type="GO" id="GO:0006139">
    <property type="term" value="P:nucleobase-containing compound metabolic process"/>
    <property type="evidence" value="ECO:0007669"/>
    <property type="project" value="InterPro"/>
</dbReference>
<keyword evidence="3" id="KW-1185">Reference proteome</keyword>
<evidence type="ECO:0000313" key="2">
    <source>
        <dbReference type="EMBL" id="KAK0461441.1"/>
    </source>
</evidence>
<dbReference type="GO" id="GO:0003676">
    <property type="term" value="F:nucleic acid binding"/>
    <property type="evidence" value="ECO:0007669"/>
    <property type="project" value="InterPro"/>
</dbReference>
<feature type="domain" description="3'-5' exonuclease" evidence="1">
    <location>
        <begin position="223"/>
        <end position="385"/>
    </location>
</feature>
<dbReference type="Pfam" id="PF01612">
    <property type="entry name" value="DNA_pol_A_exo1"/>
    <property type="match status" value="1"/>
</dbReference>
<sequence length="575" mass="63713">MFRMQHLKQYDELCLQYLHRKAFSLNLPHETYQTFPPFEDRSENGFHGFVPSGQWLRDVYDMLIEQHQLILNQHTAMLSGHVCAIDHSHKLAKHVFKVDGVPIFTALLTVTNDKGEICVCVFVATKSHSQFTDALKKMSESLELYGHEQPEVFYMDNMSDKSMLEEIFQSLLADVVAVKKYADLPTFVIEDRVKISVLDSTASIDNAMRAIVDDVPHDGGYIVVGFDSEWNIETGHAGRVTRRGSTAVVQIAYEDNIYVLPIGDMLASGHIPQQLLSLLRDGQVLKAGHLVSGDLRQLETASGQQRNSFMEGIDLASFAKEHFLISNACISLADLTALLLKQCLPKNRAERISSNWSDRDLTEAQIQYAACDAHVSLCLFNEINKNPLPVLLSPDNPPGTPLIILNENHKKVVARGCLAMSSTAAVVDGINITSTRAVVEVHEVFVPGFTISQHRKRTLKSFGATPFDIVCHRGHIRATSVQLGPLHANATTSSTNANLHNNLQDIECSESHEEEESISLGDLLRQHEHDLDLESDSTDTSMPQQGTAAVDLASAELAESMGARELPVEAFARII</sequence>
<dbReference type="SUPFAM" id="SSF53098">
    <property type="entry name" value="Ribonuclease H-like"/>
    <property type="match status" value="1"/>
</dbReference>
<evidence type="ECO:0000313" key="3">
    <source>
        <dbReference type="Proteomes" id="UP001175227"/>
    </source>
</evidence>
<name>A0AA39T3B3_9AGAR</name>
<proteinExistence type="predicted"/>